<name>A0A175YBP0_DAUCS</name>
<accession>A0A175YBP0</accession>
<sequence>MYECVTKGIDFWRKVEYCKGKIRRMKIPSSVFEVEEGRYYGTIVIRHWKENSLWQIRIEQLDNRLFMTKGLNKFCKHFNVNHGSILWFEYEGRHKFLVKIGSRNGISYNPKIEKVTVADQMHGAATVRFNPAKRQLERLEQFLSFLPISKFWPVVVEYAGQNIFQLTLFSSDGLEQNPLTPENLGLERILDNAVERHHVSESRDYASFIVFGQTYEKQPICYEIMENSIKRLSIRNKGDPKGFDMGNLNQLSGRLWLNMGFNSYPLSFEYRNGELCFVKGWRT</sequence>
<dbReference type="Gramene" id="KZM81024">
    <property type="protein sequence ID" value="KZM81024"/>
    <property type="gene ID" value="DCAR_031416"/>
</dbReference>
<evidence type="ECO:0000256" key="5">
    <source>
        <dbReference type="ARBA" id="ARBA00023242"/>
    </source>
</evidence>
<evidence type="ECO:0000256" key="1">
    <source>
        <dbReference type="ARBA" id="ARBA00004123"/>
    </source>
</evidence>
<dbReference type="AlphaFoldDB" id="A0A175YBP0"/>
<keyword evidence="4" id="KW-0804">Transcription</keyword>
<evidence type="ECO:0000313" key="7">
    <source>
        <dbReference type="Proteomes" id="UP000077755"/>
    </source>
</evidence>
<dbReference type="Proteomes" id="UP000077755">
    <property type="component" value="Chromosome 6"/>
</dbReference>
<dbReference type="GO" id="GO:0003677">
    <property type="term" value="F:DNA binding"/>
    <property type="evidence" value="ECO:0007669"/>
    <property type="project" value="UniProtKB-KW"/>
</dbReference>
<dbReference type="InterPro" id="IPR015300">
    <property type="entry name" value="DNA-bd_pseudobarrel_sf"/>
</dbReference>
<dbReference type="GO" id="GO:0005634">
    <property type="term" value="C:nucleus"/>
    <property type="evidence" value="ECO:0007669"/>
    <property type="project" value="UniProtKB-SubCell"/>
</dbReference>
<evidence type="ECO:0000256" key="4">
    <source>
        <dbReference type="ARBA" id="ARBA00023163"/>
    </source>
</evidence>
<gene>
    <name evidence="6" type="ORF">DCAR_0623437</name>
</gene>
<comment type="subcellular location">
    <subcellularLocation>
        <location evidence="1">Nucleus</location>
    </subcellularLocation>
</comment>
<evidence type="ECO:0000313" key="6">
    <source>
        <dbReference type="EMBL" id="WOH04032.1"/>
    </source>
</evidence>
<keyword evidence="3" id="KW-0238">DNA-binding</keyword>
<evidence type="ECO:0000256" key="2">
    <source>
        <dbReference type="ARBA" id="ARBA00023015"/>
    </source>
</evidence>
<keyword evidence="5" id="KW-0539">Nucleus</keyword>
<dbReference type="EMBL" id="CP093348">
    <property type="protein sequence ID" value="WOH04032.1"/>
    <property type="molecule type" value="Genomic_DNA"/>
</dbReference>
<keyword evidence="7" id="KW-1185">Reference proteome</keyword>
<dbReference type="SUPFAM" id="SSF101936">
    <property type="entry name" value="DNA-binding pseudobarrel domain"/>
    <property type="match status" value="1"/>
</dbReference>
<reference evidence="6" key="2">
    <citation type="submission" date="2022-03" db="EMBL/GenBank/DDBJ databases">
        <title>Draft title - Genomic analysis of global carrot germplasm unveils the trajectory of domestication and the origin of high carotenoid orange carrot.</title>
        <authorList>
            <person name="Iorizzo M."/>
            <person name="Ellison S."/>
            <person name="Senalik D."/>
            <person name="Macko-Podgorni A."/>
            <person name="Grzebelus D."/>
            <person name="Bostan H."/>
            <person name="Rolling W."/>
            <person name="Curaba J."/>
            <person name="Simon P."/>
        </authorList>
    </citation>
    <scope>NUCLEOTIDE SEQUENCE</scope>
    <source>
        <tissue evidence="6">Leaf</tissue>
    </source>
</reference>
<reference evidence="6" key="1">
    <citation type="journal article" date="2016" name="Nat. Genet.">
        <title>A high-quality carrot genome assembly provides new insights into carotenoid accumulation and asterid genome evolution.</title>
        <authorList>
            <person name="Iorizzo M."/>
            <person name="Ellison S."/>
            <person name="Senalik D."/>
            <person name="Zeng P."/>
            <person name="Satapoomin P."/>
            <person name="Huang J."/>
            <person name="Bowman M."/>
            <person name="Iovene M."/>
            <person name="Sanseverino W."/>
            <person name="Cavagnaro P."/>
            <person name="Yildiz M."/>
            <person name="Macko-Podgorni A."/>
            <person name="Moranska E."/>
            <person name="Grzebelus E."/>
            <person name="Grzebelus D."/>
            <person name="Ashrafi H."/>
            <person name="Zheng Z."/>
            <person name="Cheng S."/>
            <person name="Spooner D."/>
            <person name="Van Deynze A."/>
            <person name="Simon P."/>
        </authorList>
    </citation>
    <scope>NUCLEOTIDE SEQUENCE</scope>
    <source>
        <tissue evidence="6">Leaf</tissue>
    </source>
</reference>
<protein>
    <submittedName>
        <fullName evidence="6">Uncharacterized protein</fullName>
    </submittedName>
</protein>
<keyword evidence="2" id="KW-0805">Transcription regulation</keyword>
<evidence type="ECO:0000256" key="3">
    <source>
        <dbReference type="ARBA" id="ARBA00023125"/>
    </source>
</evidence>
<organism evidence="6 7">
    <name type="scientific">Daucus carota subsp. sativus</name>
    <name type="common">Carrot</name>
    <dbReference type="NCBI Taxonomy" id="79200"/>
    <lineage>
        <taxon>Eukaryota</taxon>
        <taxon>Viridiplantae</taxon>
        <taxon>Streptophyta</taxon>
        <taxon>Embryophyta</taxon>
        <taxon>Tracheophyta</taxon>
        <taxon>Spermatophyta</taxon>
        <taxon>Magnoliopsida</taxon>
        <taxon>eudicotyledons</taxon>
        <taxon>Gunneridae</taxon>
        <taxon>Pentapetalae</taxon>
        <taxon>asterids</taxon>
        <taxon>campanulids</taxon>
        <taxon>Apiales</taxon>
        <taxon>Apiaceae</taxon>
        <taxon>Apioideae</taxon>
        <taxon>Scandiceae</taxon>
        <taxon>Daucinae</taxon>
        <taxon>Daucus</taxon>
        <taxon>Daucus sect. Daucus</taxon>
    </lineage>
</organism>
<proteinExistence type="predicted"/>
<dbReference type="Gene3D" id="2.40.330.10">
    <property type="entry name" value="DNA-binding pseudobarrel domain"/>
    <property type="match status" value="1"/>
</dbReference>